<dbReference type="AlphaFoldDB" id="A0AAE1ULT6"/>
<feature type="compositionally biased region" description="Basic and acidic residues" evidence="4">
    <location>
        <begin position="89"/>
        <end position="105"/>
    </location>
</feature>
<dbReference type="GO" id="GO:0005829">
    <property type="term" value="C:cytosol"/>
    <property type="evidence" value="ECO:0007669"/>
    <property type="project" value="TreeGrafter"/>
</dbReference>
<evidence type="ECO:0000259" key="5">
    <source>
        <dbReference type="Pfam" id="PF16543"/>
    </source>
</evidence>
<organism evidence="6 7">
    <name type="scientific">Anisodus tanguticus</name>
    <dbReference type="NCBI Taxonomy" id="243964"/>
    <lineage>
        <taxon>Eukaryota</taxon>
        <taxon>Viridiplantae</taxon>
        <taxon>Streptophyta</taxon>
        <taxon>Embryophyta</taxon>
        <taxon>Tracheophyta</taxon>
        <taxon>Spermatophyta</taxon>
        <taxon>Magnoliopsida</taxon>
        <taxon>eudicotyledons</taxon>
        <taxon>Gunneridae</taxon>
        <taxon>Pentapetalae</taxon>
        <taxon>asterids</taxon>
        <taxon>lamiids</taxon>
        <taxon>Solanales</taxon>
        <taxon>Solanaceae</taxon>
        <taxon>Solanoideae</taxon>
        <taxon>Hyoscyameae</taxon>
        <taxon>Anisodus</taxon>
    </lineage>
</organism>
<sequence>MINVAKHFASGQEKLVCEGDKCKYKHALPRGYKLKRDQVIVEEKREQTLEELLALDKAKYTEFDPSKLEGTPVTVERFLEWKIKFKKEMEKNKPQEKKNDKKQTGKEMFTFNPDMEADGETDGGVSIYDIIDNKNKERKEKEDNLANENTEDNENDEDKNVEIDEDLFDSEDIDLLDNELNNLTVNR</sequence>
<feature type="domain" description="ZC3H15/TMA46 family C-terminal" evidence="5">
    <location>
        <begin position="48"/>
        <end position="126"/>
    </location>
</feature>
<dbReference type="PANTHER" id="PTHR12681">
    <property type="entry name" value="ZINC FINGER-CONTAINING PROTEIN P48ZNF"/>
    <property type="match status" value="1"/>
</dbReference>
<dbReference type="Pfam" id="PF16543">
    <property type="entry name" value="DFRP_C"/>
    <property type="match status" value="1"/>
</dbReference>
<keyword evidence="1" id="KW-0479">Metal-binding</keyword>
<dbReference type="InterPro" id="IPR032378">
    <property type="entry name" value="ZC3H15/TMA46_C"/>
</dbReference>
<reference evidence="6" key="1">
    <citation type="submission" date="2023-12" db="EMBL/GenBank/DDBJ databases">
        <title>Genome assembly of Anisodus tanguticus.</title>
        <authorList>
            <person name="Wang Y.-J."/>
        </authorList>
    </citation>
    <scope>NUCLEOTIDE SEQUENCE</scope>
    <source>
        <strain evidence="6">KB-2021</strain>
        <tissue evidence="6">Leaf</tissue>
    </source>
</reference>
<dbReference type="GO" id="GO:0003729">
    <property type="term" value="F:mRNA binding"/>
    <property type="evidence" value="ECO:0007669"/>
    <property type="project" value="TreeGrafter"/>
</dbReference>
<keyword evidence="3" id="KW-0862">Zinc</keyword>
<evidence type="ECO:0000256" key="3">
    <source>
        <dbReference type="ARBA" id="ARBA00022833"/>
    </source>
</evidence>
<dbReference type="Proteomes" id="UP001291623">
    <property type="component" value="Unassembled WGS sequence"/>
</dbReference>
<dbReference type="PANTHER" id="PTHR12681:SF0">
    <property type="entry name" value="ZINC FINGER CCCH DOMAIN-CONTAINING PROTEIN 15"/>
    <property type="match status" value="1"/>
</dbReference>
<evidence type="ECO:0000313" key="7">
    <source>
        <dbReference type="Proteomes" id="UP001291623"/>
    </source>
</evidence>
<evidence type="ECO:0000256" key="2">
    <source>
        <dbReference type="ARBA" id="ARBA00022771"/>
    </source>
</evidence>
<gene>
    <name evidence="6" type="ORF">RND71_044059</name>
</gene>
<comment type="caution">
    <text evidence="6">The sequence shown here is derived from an EMBL/GenBank/DDBJ whole genome shotgun (WGS) entry which is preliminary data.</text>
</comment>
<feature type="compositionally biased region" description="Basic and acidic residues" evidence="4">
    <location>
        <begin position="131"/>
        <end position="144"/>
    </location>
</feature>
<feature type="region of interest" description="Disordered" evidence="4">
    <location>
        <begin position="89"/>
        <end position="163"/>
    </location>
</feature>
<keyword evidence="2" id="KW-0863">Zinc-finger</keyword>
<dbReference type="GO" id="GO:0008270">
    <property type="term" value="F:zinc ion binding"/>
    <property type="evidence" value="ECO:0007669"/>
    <property type="project" value="UniProtKB-KW"/>
</dbReference>
<evidence type="ECO:0000256" key="4">
    <source>
        <dbReference type="SAM" id="MobiDB-lite"/>
    </source>
</evidence>
<proteinExistence type="predicted"/>
<accession>A0AAE1ULT6</accession>
<feature type="compositionally biased region" description="Acidic residues" evidence="4">
    <location>
        <begin position="149"/>
        <end position="163"/>
    </location>
</feature>
<dbReference type="GO" id="GO:0002181">
    <property type="term" value="P:cytoplasmic translation"/>
    <property type="evidence" value="ECO:0007669"/>
    <property type="project" value="TreeGrafter"/>
</dbReference>
<dbReference type="EMBL" id="JAVYJV010000109">
    <property type="protein sequence ID" value="KAK4336653.1"/>
    <property type="molecule type" value="Genomic_DNA"/>
</dbReference>
<dbReference type="Gene3D" id="6.20.400.10">
    <property type="match status" value="1"/>
</dbReference>
<keyword evidence="7" id="KW-1185">Reference proteome</keyword>
<name>A0AAE1ULT6_9SOLA</name>
<evidence type="ECO:0000313" key="6">
    <source>
        <dbReference type="EMBL" id="KAK4336653.1"/>
    </source>
</evidence>
<protein>
    <recommendedName>
        <fullName evidence="5">ZC3H15/TMA46 family C-terminal domain-containing protein</fullName>
    </recommendedName>
</protein>
<evidence type="ECO:0000256" key="1">
    <source>
        <dbReference type="ARBA" id="ARBA00022723"/>
    </source>
</evidence>